<dbReference type="CDD" id="cd00383">
    <property type="entry name" value="trans_reg_C"/>
    <property type="match status" value="1"/>
</dbReference>
<dbReference type="InterPro" id="IPR001867">
    <property type="entry name" value="OmpR/PhoB-type_DNA-bd"/>
</dbReference>
<keyword evidence="8" id="KW-1185">Reference proteome</keyword>
<dbReference type="PROSITE" id="PS50110">
    <property type="entry name" value="RESPONSE_REGULATORY"/>
    <property type="match status" value="3"/>
</dbReference>
<dbReference type="Gene3D" id="6.10.250.690">
    <property type="match status" value="1"/>
</dbReference>
<evidence type="ECO:0000256" key="2">
    <source>
        <dbReference type="PROSITE-ProRule" id="PRU00169"/>
    </source>
</evidence>
<feature type="domain" description="Response regulatory" evidence="4">
    <location>
        <begin position="2"/>
        <end position="116"/>
    </location>
</feature>
<dbReference type="SMART" id="SM00267">
    <property type="entry name" value="GGDEF"/>
    <property type="match status" value="1"/>
</dbReference>
<feature type="modified residue" description="4-aspartylphosphate" evidence="2">
    <location>
        <position position="411"/>
    </location>
</feature>
<dbReference type="GO" id="GO:0005829">
    <property type="term" value="C:cytosol"/>
    <property type="evidence" value="ECO:0007669"/>
    <property type="project" value="TreeGrafter"/>
</dbReference>
<dbReference type="Pfam" id="PF00072">
    <property type="entry name" value="Response_reg"/>
    <property type="match status" value="3"/>
</dbReference>
<dbReference type="InterPro" id="IPR011006">
    <property type="entry name" value="CheY-like_superfamily"/>
</dbReference>
<feature type="domain" description="Response regulatory" evidence="4">
    <location>
        <begin position="362"/>
        <end position="478"/>
    </location>
</feature>
<sequence length="779" mass="88464">MRVLLVENDEQVSTAIKAALTKQLYTVDIAIDGQAGWELVEAIEYDLILLAVMLPKIDGIQFCKRLRNRGHSTLVMMITSKSAIADRVLGLDSGADDYIVKPIALAELEARIRALFRRKTAAISTILRWGKLQLDCHTREVLYDQTRLDLTSKEFALLERLLEGRVYSQSDLVDHLWSLDEDPRKEEAVRALIKRLRQKLKAIYAEELIETVYGQGYRLNPELREPIRSLSVKSEVSATLKPYRVQQQPQVLVVLSDQHLLDQIIQESDLYSIQVTGAPTSAIAQIRLQHQRFDLIVLDCDLVLPESSIQNTPVLLLKRLNPECEQNLSTQIRGSLYYPITPTELLKASLDRLEPSQPLMQRVMIIDDDPMVVRLIKGILEDCSIQVNAITNPLRLWEELESFAPDLVILDVKLPHIDGLRLCQAIREDVRWSWLPVLFLTGLHNLDIIREIFAVGADDYVSKPIVPAELIERVSKRLTRMQHIRHQADVDPLTNLPTQQQARGMLRQLLHLAHQNQQVLCFAVLRLNDLQTLNQQHGYRYGNQVLQQIATSLRKSFRIEDVIARWSGSEFVVGTYNLTQGEVGDWLAQMLESLHQTELRLPMGSIAITFRAAVAEYPKDGVDLSSLYQAAIATLEQTKADMIDRVLPAGWQPDATDRDVILLHRPSTFAEEMVRALLTRGYRIRWLQDGRSGLEELQAEGASKQVLLLEAQLPKLNGITLLQRLKKQKFLQTTPVILLATQPAEAEMARNFGCFDYVIMPCAIPLLMQSVCKALDSIR</sequence>
<dbReference type="PROSITE" id="PS51755">
    <property type="entry name" value="OMPR_PHOB"/>
    <property type="match status" value="1"/>
</dbReference>
<protein>
    <submittedName>
        <fullName evidence="7">Response regulator receiver modulated diguanylate cyclase</fullName>
    </submittedName>
</protein>
<dbReference type="AlphaFoldDB" id="A0A1Z4JHV0"/>
<reference evidence="7 8" key="1">
    <citation type="submission" date="2017-06" db="EMBL/GenBank/DDBJ databases">
        <title>Genome sequencing of cyanobaciteial culture collection at National Institute for Environmental Studies (NIES).</title>
        <authorList>
            <person name="Hirose Y."/>
            <person name="Shimura Y."/>
            <person name="Fujisawa T."/>
            <person name="Nakamura Y."/>
            <person name="Kawachi M."/>
        </authorList>
    </citation>
    <scope>NUCLEOTIDE SEQUENCE [LARGE SCALE GENOMIC DNA]</scope>
    <source>
        <strain evidence="7 8">NIES-2135</strain>
    </source>
</reference>
<evidence type="ECO:0000259" key="4">
    <source>
        <dbReference type="PROSITE" id="PS50110"/>
    </source>
</evidence>
<dbReference type="Gene3D" id="3.40.50.2300">
    <property type="match status" value="3"/>
</dbReference>
<dbReference type="EMBL" id="AP018203">
    <property type="protein sequence ID" value="BAY56332.1"/>
    <property type="molecule type" value="Genomic_DNA"/>
</dbReference>
<dbReference type="GO" id="GO:0006355">
    <property type="term" value="P:regulation of DNA-templated transcription"/>
    <property type="evidence" value="ECO:0007669"/>
    <property type="project" value="InterPro"/>
</dbReference>
<dbReference type="PANTHER" id="PTHR48111:SF15">
    <property type="entry name" value="OMPR SUBFAMILY"/>
    <property type="match status" value="1"/>
</dbReference>
<accession>A0A1Z4JHV0</accession>
<comment type="caution">
    <text evidence="2">Lacks conserved residue(s) required for the propagation of feature annotation.</text>
</comment>
<keyword evidence="2" id="KW-0597">Phosphoprotein</keyword>
<feature type="DNA-binding region" description="OmpR/PhoB-type" evidence="3">
    <location>
        <begin position="124"/>
        <end position="221"/>
    </location>
</feature>
<dbReference type="Pfam" id="PF00990">
    <property type="entry name" value="GGDEF"/>
    <property type="match status" value="1"/>
</dbReference>
<dbReference type="Gene3D" id="3.30.70.270">
    <property type="match status" value="1"/>
</dbReference>
<dbReference type="GO" id="GO:0000976">
    <property type="term" value="F:transcription cis-regulatory region binding"/>
    <property type="evidence" value="ECO:0007669"/>
    <property type="project" value="TreeGrafter"/>
</dbReference>
<evidence type="ECO:0000313" key="8">
    <source>
        <dbReference type="Proteomes" id="UP000217895"/>
    </source>
</evidence>
<evidence type="ECO:0000313" key="7">
    <source>
        <dbReference type="EMBL" id="BAY56332.1"/>
    </source>
</evidence>
<feature type="domain" description="Response regulatory" evidence="4">
    <location>
        <begin position="659"/>
        <end position="775"/>
    </location>
</feature>
<gene>
    <name evidence="7" type="ORF">NIES2135_31630</name>
</gene>
<dbReference type="InterPro" id="IPR016032">
    <property type="entry name" value="Sig_transdc_resp-reg_C-effctor"/>
</dbReference>
<dbReference type="InterPro" id="IPR036388">
    <property type="entry name" value="WH-like_DNA-bd_sf"/>
</dbReference>
<dbReference type="CDD" id="cd00156">
    <property type="entry name" value="REC"/>
    <property type="match status" value="1"/>
</dbReference>
<dbReference type="Proteomes" id="UP000217895">
    <property type="component" value="Chromosome"/>
</dbReference>
<dbReference type="CDD" id="cd01949">
    <property type="entry name" value="GGDEF"/>
    <property type="match status" value="1"/>
</dbReference>
<dbReference type="InterPro" id="IPR039420">
    <property type="entry name" value="WalR-like"/>
</dbReference>
<dbReference type="Gene3D" id="1.10.10.10">
    <property type="entry name" value="Winged helix-like DNA-binding domain superfamily/Winged helix DNA-binding domain"/>
    <property type="match status" value="1"/>
</dbReference>
<evidence type="ECO:0000259" key="5">
    <source>
        <dbReference type="PROSITE" id="PS50887"/>
    </source>
</evidence>
<dbReference type="InterPro" id="IPR000160">
    <property type="entry name" value="GGDEF_dom"/>
</dbReference>
<dbReference type="SMART" id="SM00862">
    <property type="entry name" value="Trans_reg_C"/>
    <property type="match status" value="1"/>
</dbReference>
<proteinExistence type="predicted"/>
<evidence type="ECO:0000256" key="3">
    <source>
        <dbReference type="PROSITE-ProRule" id="PRU01091"/>
    </source>
</evidence>
<evidence type="ECO:0000256" key="1">
    <source>
        <dbReference type="ARBA" id="ARBA00023125"/>
    </source>
</evidence>
<dbReference type="InterPro" id="IPR043128">
    <property type="entry name" value="Rev_trsase/Diguanyl_cyclase"/>
</dbReference>
<dbReference type="InterPro" id="IPR001789">
    <property type="entry name" value="Sig_transdc_resp-reg_receiver"/>
</dbReference>
<dbReference type="GO" id="GO:0000156">
    <property type="term" value="F:phosphorelay response regulator activity"/>
    <property type="evidence" value="ECO:0007669"/>
    <property type="project" value="TreeGrafter"/>
</dbReference>
<dbReference type="NCBIfam" id="TIGR00254">
    <property type="entry name" value="GGDEF"/>
    <property type="match status" value="1"/>
</dbReference>
<evidence type="ECO:0000259" key="6">
    <source>
        <dbReference type="PROSITE" id="PS51755"/>
    </source>
</evidence>
<feature type="domain" description="GGDEF" evidence="5">
    <location>
        <begin position="518"/>
        <end position="651"/>
    </location>
</feature>
<dbReference type="SUPFAM" id="SSF46894">
    <property type="entry name" value="C-terminal effector domain of the bipartite response regulators"/>
    <property type="match status" value="1"/>
</dbReference>
<dbReference type="GO" id="GO:0032993">
    <property type="term" value="C:protein-DNA complex"/>
    <property type="evidence" value="ECO:0007669"/>
    <property type="project" value="TreeGrafter"/>
</dbReference>
<dbReference type="InterPro" id="IPR029787">
    <property type="entry name" value="Nucleotide_cyclase"/>
</dbReference>
<keyword evidence="1 3" id="KW-0238">DNA-binding</keyword>
<dbReference type="SMART" id="SM00448">
    <property type="entry name" value="REC"/>
    <property type="match status" value="3"/>
</dbReference>
<dbReference type="SUPFAM" id="SSF52172">
    <property type="entry name" value="CheY-like"/>
    <property type="match status" value="3"/>
</dbReference>
<organism evidence="7 8">
    <name type="scientific">Leptolyngbya boryana NIES-2135</name>
    <dbReference type="NCBI Taxonomy" id="1973484"/>
    <lineage>
        <taxon>Bacteria</taxon>
        <taxon>Bacillati</taxon>
        <taxon>Cyanobacteriota</taxon>
        <taxon>Cyanophyceae</taxon>
        <taxon>Leptolyngbyales</taxon>
        <taxon>Leptolyngbyaceae</taxon>
        <taxon>Leptolyngbya group</taxon>
        <taxon>Leptolyngbya</taxon>
    </lineage>
</organism>
<dbReference type="Pfam" id="PF00486">
    <property type="entry name" value="Trans_reg_C"/>
    <property type="match status" value="1"/>
</dbReference>
<name>A0A1Z4JHV0_LEPBY</name>
<feature type="domain" description="OmpR/PhoB-type" evidence="6">
    <location>
        <begin position="124"/>
        <end position="221"/>
    </location>
</feature>
<dbReference type="SUPFAM" id="SSF55073">
    <property type="entry name" value="Nucleotide cyclase"/>
    <property type="match status" value="1"/>
</dbReference>
<dbReference type="PROSITE" id="PS50887">
    <property type="entry name" value="GGDEF"/>
    <property type="match status" value="1"/>
</dbReference>
<dbReference type="PANTHER" id="PTHR48111">
    <property type="entry name" value="REGULATOR OF RPOS"/>
    <property type="match status" value="1"/>
</dbReference>